<sequence>MIQSYEIVCREVDSTNDSSLYSGDMEYWSSSSYSVDNIFYLDDLKCRSFGDDYFLRDVTFSCKTD</sequence>
<organism evidence="1 2">
    <name type="scientific">Romanomermis culicivorax</name>
    <name type="common">Nematode worm</name>
    <dbReference type="NCBI Taxonomy" id="13658"/>
    <lineage>
        <taxon>Eukaryota</taxon>
        <taxon>Metazoa</taxon>
        <taxon>Ecdysozoa</taxon>
        <taxon>Nematoda</taxon>
        <taxon>Enoplea</taxon>
        <taxon>Dorylaimia</taxon>
        <taxon>Mermithida</taxon>
        <taxon>Mermithoidea</taxon>
        <taxon>Mermithidae</taxon>
        <taxon>Romanomermis</taxon>
    </lineage>
</organism>
<protein>
    <submittedName>
        <fullName evidence="2">Uncharacterized protein</fullName>
    </submittedName>
</protein>
<dbReference type="AlphaFoldDB" id="A0A915IFP9"/>
<proteinExistence type="predicted"/>
<keyword evidence="1" id="KW-1185">Reference proteome</keyword>
<accession>A0A915IFP9</accession>
<dbReference type="WBParaSite" id="nRc.2.0.1.t12738-RA">
    <property type="protein sequence ID" value="nRc.2.0.1.t12738-RA"/>
    <property type="gene ID" value="nRc.2.0.1.g12738"/>
</dbReference>
<name>A0A915IFP9_ROMCU</name>
<dbReference type="Proteomes" id="UP000887565">
    <property type="component" value="Unplaced"/>
</dbReference>
<evidence type="ECO:0000313" key="1">
    <source>
        <dbReference type="Proteomes" id="UP000887565"/>
    </source>
</evidence>
<evidence type="ECO:0000313" key="2">
    <source>
        <dbReference type="WBParaSite" id="nRc.2.0.1.t12738-RA"/>
    </source>
</evidence>
<reference evidence="2" key="1">
    <citation type="submission" date="2022-11" db="UniProtKB">
        <authorList>
            <consortium name="WormBaseParasite"/>
        </authorList>
    </citation>
    <scope>IDENTIFICATION</scope>
</reference>